<evidence type="ECO:0000313" key="3">
    <source>
        <dbReference type="Proteomes" id="UP000747542"/>
    </source>
</evidence>
<feature type="region of interest" description="Disordered" evidence="1">
    <location>
        <begin position="25"/>
        <end position="56"/>
    </location>
</feature>
<gene>
    <name evidence="2" type="ORF">Hamer_G024364</name>
</gene>
<sequence>MFEANNLPDMEFPNDVPSSEFFNLIDKPAETTSQAHATQSQATSDIPPPPNQKVVKRKKSKNPFYIMNLLYNLNKRSYIPPLKRTKWETWHHPVTKKDY</sequence>
<protein>
    <submittedName>
        <fullName evidence="2">Uncharacterized protein</fullName>
    </submittedName>
</protein>
<dbReference type="Proteomes" id="UP000747542">
    <property type="component" value="Unassembled WGS sequence"/>
</dbReference>
<reference evidence="2" key="1">
    <citation type="journal article" date="2021" name="Sci. Adv.">
        <title>The American lobster genome reveals insights on longevity, neural, and immune adaptations.</title>
        <authorList>
            <person name="Polinski J.M."/>
            <person name="Zimin A.V."/>
            <person name="Clark K.F."/>
            <person name="Kohn A.B."/>
            <person name="Sadowski N."/>
            <person name="Timp W."/>
            <person name="Ptitsyn A."/>
            <person name="Khanna P."/>
            <person name="Romanova D.Y."/>
            <person name="Williams P."/>
            <person name="Greenwood S.J."/>
            <person name="Moroz L.L."/>
            <person name="Walt D.R."/>
            <person name="Bodnar A.G."/>
        </authorList>
    </citation>
    <scope>NUCLEOTIDE SEQUENCE</scope>
    <source>
        <strain evidence="2">GMGI-L3</strain>
    </source>
</reference>
<evidence type="ECO:0000256" key="1">
    <source>
        <dbReference type="SAM" id="MobiDB-lite"/>
    </source>
</evidence>
<dbReference type="AlphaFoldDB" id="A0A8J5JCY5"/>
<accession>A0A8J5JCY5</accession>
<keyword evidence="3" id="KW-1185">Reference proteome</keyword>
<evidence type="ECO:0000313" key="2">
    <source>
        <dbReference type="EMBL" id="KAG7155341.1"/>
    </source>
</evidence>
<dbReference type="EMBL" id="JAHLQT010041960">
    <property type="protein sequence ID" value="KAG7155341.1"/>
    <property type="molecule type" value="Genomic_DNA"/>
</dbReference>
<proteinExistence type="predicted"/>
<feature type="compositionally biased region" description="Polar residues" evidence="1">
    <location>
        <begin position="30"/>
        <end position="44"/>
    </location>
</feature>
<organism evidence="2 3">
    <name type="scientific">Homarus americanus</name>
    <name type="common">American lobster</name>
    <dbReference type="NCBI Taxonomy" id="6706"/>
    <lineage>
        <taxon>Eukaryota</taxon>
        <taxon>Metazoa</taxon>
        <taxon>Ecdysozoa</taxon>
        <taxon>Arthropoda</taxon>
        <taxon>Crustacea</taxon>
        <taxon>Multicrustacea</taxon>
        <taxon>Malacostraca</taxon>
        <taxon>Eumalacostraca</taxon>
        <taxon>Eucarida</taxon>
        <taxon>Decapoda</taxon>
        <taxon>Pleocyemata</taxon>
        <taxon>Astacidea</taxon>
        <taxon>Nephropoidea</taxon>
        <taxon>Nephropidae</taxon>
        <taxon>Homarus</taxon>
    </lineage>
</organism>
<name>A0A8J5JCY5_HOMAM</name>
<comment type="caution">
    <text evidence="2">The sequence shown here is derived from an EMBL/GenBank/DDBJ whole genome shotgun (WGS) entry which is preliminary data.</text>
</comment>